<feature type="modified residue" description="4-aspartylphosphate" evidence="1">
    <location>
        <position position="69"/>
    </location>
</feature>
<dbReference type="InterPro" id="IPR011006">
    <property type="entry name" value="CheY-like_superfamily"/>
</dbReference>
<proteinExistence type="predicted"/>
<sequence>MEAVARPIRQADHSDAGLPLPIVNDDVAALTTLANLLRLSGNAVEAPADARAALSKLVGGDASDVFIRDIRPPDMSGYELPAQLRKVPRRECVSHRVD</sequence>
<evidence type="ECO:0000259" key="2">
    <source>
        <dbReference type="PROSITE" id="PS50110"/>
    </source>
</evidence>
<reference evidence="3" key="1">
    <citation type="journal article" date="2014" name="Int. J. Syst. Evol. Microbiol.">
        <title>Complete genome sequence of Corynebacterium casei LMG S-19264T (=DSM 44701T), isolated from a smear-ripened cheese.</title>
        <authorList>
            <consortium name="US DOE Joint Genome Institute (JGI-PGF)"/>
            <person name="Walter F."/>
            <person name="Albersmeier A."/>
            <person name="Kalinowski J."/>
            <person name="Ruckert C."/>
        </authorList>
    </citation>
    <scope>NUCLEOTIDE SEQUENCE</scope>
    <source>
        <strain evidence="3">KCTC 23077</strain>
    </source>
</reference>
<keyword evidence="1" id="KW-0597">Phosphoprotein</keyword>
<dbReference type="PROSITE" id="PS50110">
    <property type="entry name" value="RESPONSE_REGULATORY"/>
    <property type="match status" value="1"/>
</dbReference>
<evidence type="ECO:0000313" key="4">
    <source>
        <dbReference type="Proteomes" id="UP000646426"/>
    </source>
</evidence>
<name>A0A918T318_9GAMM</name>
<dbReference type="EMBL" id="BMYD01000004">
    <property type="protein sequence ID" value="GHA86218.1"/>
    <property type="molecule type" value="Genomic_DNA"/>
</dbReference>
<keyword evidence="4" id="KW-1185">Reference proteome</keyword>
<evidence type="ECO:0000313" key="3">
    <source>
        <dbReference type="EMBL" id="GHA86218.1"/>
    </source>
</evidence>
<dbReference type="SUPFAM" id="SSF52172">
    <property type="entry name" value="CheY-like"/>
    <property type="match status" value="1"/>
</dbReference>
<dbReference type="AlphaFoldDB" id="A0A918T318"/>
<dbReference type="Pfam" id="PF00072">
    <property type="entry name" value="Response_reg"/>
    <property type="match status" value="1"/>
</dbReference>
<reference evidence="3" key="2">
    <citation type="submission" date="2020-09" db="EMBL/GenBank/DDBJ databases">
        <authorList>
            <person name="Sun Q."/>
            <person name="Kim S."/>
        </authorList>
    </citation>
    <scope>NUCLEOTIDE SEQUENCE</scope>
    <source>
        <strain evidence="3">KCTC 23077</strain>
    </source>
</reference>
<dbReference type="Proteomes" id="UP000646426">
    <property type="component" value="Unassembled WGS sequence"/>
</dbReference>
<dbReference type="InterPro" id="IPR001789">
    <property type="entry name" value="Sig_transdc_resp-reg_receiver"/>
</dbReference>
<protein>
    <recommendedName>
        <fullName evidence="2">Response regulatory domain-containing protein</fullName>
    </recommendedName>
</protein>
<organism evidence="3 4">
    <name type="scientific">Cognatilysobacter bugurensis</name>
    <dbReference type="NCBI Taxonomy" id="543356"/>
    <lineage>
        <taxon>Bacteria</taxon>
        <taxon>Pseudomonadati</taxon>
        <taxon>Pseudomonadota</taxon>
        <taxon>Gammaproteobacteria</taxon>
        <taxon>Lysobacterales</taxon>
        <taxon>Lysobacteraceae</taxon>
        <taxon>Cognatilysobacter</taxon>
    </lineage>
</organism>
<dbReference type="Gene3D" id="3.40.50.2300">
    <property type="match status" value="1"/>
</dbReference>
<feature type="domain" description="Response regulatory" evidence="2">
    <location>
        <begin position="19"/>
        <end position="98"/>
    </location>
</feature>
<comment type="caution">
    <text evidence="3">The sequence shown here is derived from an EMBL/GenBank/DDBJ whole genome shotgun (WGS) entry which is preliminary data.</text>
</comment>
<accession>A0A918T318</accession>
<dbReference type="RefSeq" id="WP_189457134.1">
    <property type="nucleotide sequence ID" value="NZ_BMYD01000004.1"/>
</dbReference>
<gene>
    <name evidence="3" type="ORF">GCM10007067_25340</name>
</gene>
<dbReference type="GO" id="GO:0000160">
    <property type="term" value="P:phosphorelay signal transduction system"/>
    <property type="evidence" value="ECO:0007669"/>
    <property type="project" value="InterPro"/>
</dbReference>
<evidence type="ECO:0000256" key="1">
    <source>
        <dbReference type="PROSITE-ProRule" id="PRU00169"/>
    </source>
</evidence>